<dbReference type="SMART" id="SM00825">
    <property type="entry name" value="PKS_KS"/>
    <property type="match status" value="1"/>
</dbReference>
<comment type="caution">
    <text evidence="4">The sequence shown here is derived from an EMBL/GenBank/DDBJ whole genome shotgun (WGS) entry which is preliminary data.</text>
</comment>
<dbReference type="InterPro" id="IPR050091">
    <property type="entry name" value="PKS_NRPS_Biosynth_Enz"/>
</dbReference>
<dbReference type="Gene3D" id="3.40.50.150">
    <property type="entry name" value="Vaccinia Virus protein VP39"/>
    <property type="match status" value="1"/>
</dbReference>
<accession>A0A559M0M6</accession>
<dbReference type="InterPro" id="IPR014030">
    <property type="entry name" value="Ketoacyl_synth_N"/>
</dbReference>
<dbReference type="GO" id="GO:0006633">
    <property type="term" value="P:fatty acid biosynthetic process"/>
    <property type="evidence" value="ECO:0007669"/>
    <property type="project" value="TreeGrafter"/>
</dbReference>
<sequence length="349" mass="38081">MSWSVGMTNLHILSLDSKCYTFDSRANGYARGEGMAALILKPLSDVIQDGDMLFVGSIKTNIGHLEGASGLAALIKVGMSLEKGVITLNLHFEKGNPAIGFGGWRIRFPTEVTPWPMSGLRRASVSDFGYGGTNGHVILTTPTTTCWNGDYKASIRAVFPMATILKSRDIPVYYLSAHDPASARDSAKLYAYTDISSGLFEQAAEKFSGWGDMTEYAKLDIEQDPETQSGFKDRRFDMIIAPNILHATYDIHSTISNARKLRRSGEKLVLLDMTHSMIALARIWTLQKNNFTDLQASSPDVLNPLEEKTKLMIATSIESKSGANGSTALSHALIVTPNAISPENDLIKA</sequence>
<proteinExistence type="predicted"/>
<dbReference type="Pfam" id="PF16197">
    <property type="entry name" value="KAsynt_C_assoc"/>
    <property type="match status" value="1"/>
</dbReference>
<keyword evidence="5" id="KW-1185">Reference proteome</keyword>
<dbReference type="SUPFAM" id="SSF53335">
    <property type="entry name" value="S-adenosyl-L-methionine-dependent methyltransferases"/>
    <property type="match status" value="1"/>
</dbReference>
<dbReference type="Gene3D" id="3.40.47.10">
    <property type="match status" value="2"/>
</dbReference>
<feature type="domain" description="Ketosynthase family 3 (KS3)" evidence="3">
    <location>
        <begin position="1"/>
        <end position="141"/>
    </location>
</feature>
<dbReference type="EMBL" id="QGML01003440">
    <property type="protein sequence ID" value="TVY86512.1"/>
    <property type="molecule type" value="Genomic_DNA"/>
</dbReference>
<dbReference type="PANTHER" id="PTHR43775:SF37">
    <property type="entry name" value="SI:DKEY-61P9.11"/>
    <property type="match status" value="1"/>
</dbReference>
<evidence type="ECO:0000256" key="1">
    <source>
        <dbReference type="ARBA" id="ARBA00022450"/>
    </source>
</evidence>
<dbReference type="AlphaFoldDB" id="A0A559M0M6"/>
<dbReference type="Pfam" id="PF00109">
    <property type="entry name" value="ketoacyl-synt"/>
    <property type="match status" value="1"/>
</dbReference>
<evidence type="ECO:0000313" key="4">
    <source>
        <dbReference type="EMBL" id="TVY86512.1"/>
    </source>
</evidence>
<dbReference type="SUPFAM" id="SSF53901">
    <property type="entry name" value="Thiolase-like"/>
    <property type="match status" value="1"/>
</dbReference>
<dbReference type="CDD" id="cd00833">
    <property type="entry name" value="PKS"/>
    <property type="match status" value="1"/>
</dbReference>
<keyword evidence="2" id="KW-0597">Phosphoprotein</keyword>
<dbReference type="PANTHER" id="PTHR43775">
    <property type="entry name" value="FATTY ACID SYNTHASE"/>
    <property type="match status" value="1"/>
</dbReference>
<dbReference type="PROSITE" id="PS52004">
    <property type="entry name" value="KS3_2"/>
    <property type="match status" value="1"/>
</dbReference>
<dbReference type="InterPro" id="IPR032821">
    <property type="entry name" value="PKS_assoc"/>
</dbReference>
<dbReference type="InterPro" id="IPR020841">
    <property type="entry name" value="PKS_Beta-ketoAc_synthase_dom"/>
</dbReference>
<protein>
    <submittedName>
        <fullName evidence="4">Highly reducing polyketide synthase</fullName>
    </submittedName>
</protein>
<organism evidence="4 5">
    <name type="scientific">Lachnellula willkommii</name>
    <dbReference type="NCBI Taxonomy" id="215461"/>
    <lineage>
        <taxon>Eukaryota</taxon>
        <taxon>Fungi</taxon>
        <taxon>Dikarya</taxon>
        <taxon>Ascomycota</taxon>
        <taxon>Pezizomycotina</taxon>
        <taxon>Leotiomycetes</taxon>
        <taxon>Helotiales</taxon>
        <taxon>Lachnaceae</taxon>
        <taxon>Lachnellula</taxon>
    </lineage>
</organism>
<feature type="non-terminal residue" evidence="4">
    <location>
        <position position="349"/>
    </location>
</feature>
<dbReference type="Pfam" id="PF02801">
    <property type="entry name" value="Ketoacyl-synt_C"/>
    <property type="match status" value="1"/>
</dbReference>
<evidence type="ECO:0000259" key="3">
    <source>
        <dbReference type="PROSITE" id="PS52004"/>
    </source>
</evidence>
<dbReference type="InterPro" id="IPR029063">
    <property type="entry name" value="SAM-dependent_MTases_sf"/>
</dbReference>
<dbReference type="GO" id="GO:0004312">
    <property type="term" value="F:fatty acid synthase activity"/>
    <property type="evidence" value="ECO:0007669"/>
    <property type="project" value="TreeGrafter"/>
</dbReference>
<gene>
    <name evidence="4" type="primary">curS1</name>
    <name evidence="4" type="ORF">LAWI1_G007900</name>
</gene>
<reference evidence="4 5" key="1">
    <citation type="submission" date="2018-05" db="EMBL/GenBank/DDBJ databases">
        <title>Genome sequencing and assembly of the regulated plant pathogen Lachnellula willkommii and related sister species for the development of diagnostic species identification markers.</title>
        <authorList>
            <person name="Giroux E."/>
            <person name="Bilodeau G."/>
        </authorList>
    </citation>
    <scope>NUCLEOTIDE SEQUENCE [LARGE SCALE GENOMIC DNA]</scope>
    <source>
        <strain evidence="4 5">CBS 172.35</strain>
    </source>
</reference>
<dbReference type="InterPro" id="IPR014031">
    <property type="entry name" value="Ketoacyl_synth_C"/>
</dbReference>
<dbReference type="Proteomes" id="UP000315522">
    <property type="component" value="Unassembled WGS sequence"/>
</dbReference>
<evidence type="ECO:0000256" key="2">
    <source>
        <dbReference type="ARBA" id="ARBA00022553"/>
    </source>
</evidence>
<evidence type="ECO:0000313" key="5">
    <source>
        <dbReference type="Proteomes" id="UP000315522"/>
    </source>
</evidence>
<dbReference type="InterPro" id="IPR016039">
    <property type="entry name" value="Thiolase-like"/>
</dbReference>
<keyword evidence="1" id="KW-0596">Phosphopantetheine</keyword>
<name>A0A559M0M6_9HELO</name>
<dbReference type="GO" id="GO:0044550">
    <property type="term" value="P:secondary metabolite biosynthetic process"/>
    <property type="evidence" value="ECO:0007669"/>
    <property type="project" value="TreeGrafter"/>
</dbReference>